<dbReference type="Gene3D" id="2.130.10.10">
    <property type="entry name" value="YVTN repeat-like/Quinoprotein amine dehydrogenase"/>
    <property type="match status" value="2"/>
</dbReference>
<protein>
    <recommendedName>
        <fullName evidence="4">YncE family protein</fullName>
    </recommendedName>
</protein>
<evidence type="ECO:0000313" key="3">
    <source>
        <dbReference type="Proteomes" id="UP000281431"/>
    </source>
</evidence>
<name>A0A3N6PQU8_NATCH</name>
<dbReference type="AlphaFoldDB" id="A0A3N6PQU8"/>
<organism evidence="2 3">
    <name type="scientific">Natrarchaeobius chitinivorans</name>
    <dbReference type="NCBI Taxonomy" id="1679083"/>
    <lineage>
        <taxon>Archaea</taxon>
        <taxon>Methanobacteriati</taxon>
        <taxon>Methanobacteriota</taxon>
        <taxon>Stenosarchaea group</taxon>
        <taxon>Halobacteria</taxon>
        <taxon>Halobacteriales</taxon>
        <taxon>Natrialbaceae</taxon>
        <taxon>Natrarchaeobius</taxon>
    </lineage>
</organism>
<feature type="region of interest" description="Disordered" evidence="1">
    <location>
        <begin position="27"/>
        <end position="63"/>
    </location>
</feature>
<feature type="compositionally biased region" description="Basic and acidic residues" evidence="1">
    <location>
        <begin position="37"/>
        <end position="55"/>
    </location>
</feature>
<dbReference type="InterPro" id="IPR011048">
    <property type="entry name" value="Haem_d1_sf"/>
</dbReference>
<dbReference type="SUPFAM" id="SSF51004">
    <property type="entry name" value="C-terminal (heme d1) domain of cytochrome cd1-nitrite reductase"/>
    <property type="match status" value="1"/>
</dbReference>
<dbReference type="OrthoDB" id="167723at2157"/>
<sequence length="417" mass="44585">MSDPVKRRRFVQGVSGGLAIAVAGCLGGNGEGNGNGNDEHDDHGSDDGDHDHGETGDGEGSEGFAYAFAPDAVAIVDPDEGEVVDVLTDGIDGRDWGDTQITHDYAQIFAIDDSLNQVLVIDTDSREIVSEVDIGPGATHIYHPNDDEIWAHADDEGTFYVIDTDSHDVAETVDAGLEGEGHGKLLYHEDFGSTGYATNVNDPAVHVIDLEAYERSDSIELGDEGGTHYKAYSPQNGLAYFEYGDVTAVVDTDANEIVDELDFSGGMYLTPDEERMGVLDGDEIRVLDVTDDDNEEIGSISIDGGPDALRYYEADGTLYGFTANTMTPEAVVVDLDELEEVTRLDAGDIVRPDDAHHLHRSGVSGGGYFFTPADADGTVAVIDMTERELVEQVEVGDGVDTVQYVGDSGTGYTGRTR</sequence>
<dbReference type="PANTHER" id="PTHR47197">
    <property type="entry name" value="PROTEIN NIRF"/>
    <property type="match status" value="1"/>
</dbReference>
<proteinExistence type="predicted"/>
<dbReference type="InterPro" id="IPR015943">
    <property type="entry name" value="WD40/YVTN_repeat-like_dom_sf"/>
</dbReference>
<evidence type="ECO:0000313" key="2">
    <source>
        <dbReference type="EMBL" id="RQH01726.1"/>
    </source>
</evidence>
<reference evidence="2 3" key="1">
    <citation type="submission" date="2018-10" db="EMBL/GenBank/DDBJ databases">
        <title>Natrarchaeobius chitinivorans gen. nov., sp. nov., and Natrarchaeobius haloalkaliphilus sp. nov., alkaliphilic, chitin-utilizing haloarchaea from hypersaline alkaline lakes.</title>
        <authorList>
            <person name="Sorokin D.Y."/>
            <person name="Elcheninov A.G."/>
            <person name="Kostrikina N.A."/>
            <person name="Bale N.J."/>
            <person name="Sinninghe Damste J.S."/>
            <person name="Khijniak T.V."/>
            <person name="Kublanov I.V."/>
            <person name="Toshchakov S.V."/>
        </authorList>
    </citation>
    <scope>NUCLEOTIDE SEQUENCE [LARGE SCALE GENOMIC DNA]</scope>
    <source>
        <strain evidence="2 3">AArcht7</strain>
    </source>
</reference>
<dbReference type="PROSITE" id="PS51257">
    <property type="entry name" value="PROKAR_LIPOPROTEIN"/>
    <property type="match status" value="1"/>
</dbReference>
<evidence type="ECO:0000256" key="1">
    <source>
        <dbReference type="SAM" id="MobiDB-lite"/>
    </source>
</evidence>
<evidence type="ECO:0008006" key="4">
    <source>
        <dbReference type="Google" id="ProtNLM"/>
    </source>
</evidence>
<dbReference type="PANTHER" id="PTHR47197:SF3">
    <property type="entry name" value="DIHYDRO-HEME D1 DEHYDROGENASE"/>
    <property type="match status" value="1"/>
</dbReference>
<accession>A0A3N6PQU8</accession>
<dbReference type="EMBL" id="REFZ01000003">
    <property type="protein sequence ID" value="RQH01726.1"/>
    <property type="molecule type" value="Genomic_DNA"/>
</dbReference>
<gene>
    <name evidence="2" type="ORF">EA472_05210</name>
</gene>
<dbReference type="InterPro" id="IPR051200">
    <property type="entry name" value="Host-pathogen_enzymatic-act"/>
</dbReference>
<comment type="caution">
    <text evidence="2">The sequence shown here is derived from an EMBL/GenBank/DDBJ whole genome shotgun (WGS) entry which is preliminary data.</text>
</comment>
<keyword evidence="3" id="KW-1185">Reference proteome</keyword>
<dbReference type="Proteomes" id="UP000281431">
    <property type="component" value="Unassembled WGS sequence"/>
</dbReference>